<evidence type="ECO:0000259" key="3">
    <source>
        <dbReference type="Pfam" id="PF02826"/>
    </source>
</evidence>
<dbReference type="Pfam" id="PF02826">
    <property type="entry name" value="2-Hacid_dh_C"/>
    <property type="match status" value="1"/>
</dbReference>
<accession>A0A3D4V6J0</accession>
<evidence type="ECO:0000313" key="5">
    <source>
        <dbReference type="Proteomes" id="UP000264071"/>
    </source>
</evidence>
<dbReference type="GO" id="GO:0016616">
    <property type="term" value="F:oxidoreductase activity, acting on the CH-OH group of donors, NAD or NADP as acceptor"/>
    <property type="evidence" value="ECO:0007669"/>
    <property type="project" value="UniProtKB-ARBA"/>
</dbReference>
<dbReference type="Gene3D" id="3.40.50.720">
    <property type="entry name" value="NAD(P)-binding Rossmann-like Domain"/>
    <property type="match status" value="2"/>
</dbReference>
<dbReference type="OMA" id="WHHGTDK"/>
<feature type="domain" description="D-isomer specific 2-hydroxyacid dehydrogenase NAD-binding" evidence="3">
    <location>
        <begin position="127"/>
        <end position="307"/>
    </location>
</feature>
<dbReference type="EMBL" id="DPIY01000006">
    <property type="protein sequence ID" value="HCT56721.1"/>
    <property type="molecule type" value="Genomic_DNA"/>
</dbReference>
<dbReference type="AlphaFoldDB" id="A0A3D4V6J0"/>
<dbReference type="InterPro" id="IPR036291">
    <property type="entry name" value="NAD(P)-bd_dom_sf"/>
</dbReference>
<organism evidence="4 5">
    <name type="scientific">Gemmatimonas aurantiaca</name>
    <dbReference type="NCBI Taxonomy" id="173480"/>
    <lineage>
        <taxon>Bacteria</taxon>
        <taxon>Pseudomonadati</taxon>
        <taxon>Gemmatimonadota</taxon>
        <taxon>Gemmatimonadia</taxon>
        <taxon>Gemmatimonadales</taxon>
        <taxon>Gemmatimonadaceae</taxon>
        <taxon>Gemmatimonas</taxon>
    </lineage>
</organism>
<sequence>MTMRRLVVDMQSSAPHMRLPAWAADEITANTPDGWEVAHIATQSRSLGNGTNEPSAETLAAIPAAEAYFGYGLTPPLLAAAPGLRWAHSASAGIGESITPELRESRVVFTNGAGIYAEPMADTVLGGVLHFVRGLDLAVRLQAASIWDRHPFVDNNGGIRELSEYRVLVIGAGGIGSAVAQRLQALGCTCIGVRRRPALGIPAGFTRVVGPDALEEVLPLGDITVVAAPLTDGTRSLLDGGRMALLPAGAIVVNVARGPLVDDAALLEGLESGRLRGAVLDVFSTEPLPADSPWWQHPRVLVTPHVSGVSPRRTWQRGIALFMDNWRRWSAGERLHNVVDLDAGY</sequence>
<reference evidence="4 5" key="1">
    <citation type="journal article" date="2018" name="Nat. Biotechnol.">
        <title>A standardized bacterial taxonomy based on genome phylogeny substantially revises the tree of life.</title>
        <authorList>
            <person name="Parks D.H."/>
            <person name="Chuvochina M."/>
            <person name="Waite D.W."/>
            <person name="Rinke C."/>
            <person name="Skarshewski A."/>
            <person name="Chaumeil P.A."/>
            <person name="Hugenholtz P."/>
        </authorList>
    </citation>
    <scope>NUCLEOTIDE SEQUENCE [LARGE SCALE GENOMIC DNA]</scope>
    <source>
        <strain evidence="4">UBA8844</strain>
    </source>
</reference>
<dbReference type="GO" id="GO:0051287">
    <property type="term" value="F:NAD binding"/>
    <property type="evidence" value="ECO:0007669"/>
    <property type="project" value="InterPro"/>
</dbReference>
<keyword evidence="2" id="KW-0520">NAD</keyword>
<name>A0A3D4V6J0_9BACT</name>
<dbReference type="CDD" id="cd05300">
    <property type="entry name" value="2-Hacid_dh_1"/>
    <property type="match status" value="1"/>
</dbReference>
<dbReference type="InterPro" id="IPR006140">
    <property type="entry name" value="D-isomer_DH_NAD-bd"/>
</dbReference>
<evidence type="ECO:0000256" key="2">
    <source>
        <dbReference type="ARBA" id="ARBA00023027"/>
    </source>
</evidence>
<evidence type="ECO:0000313" key="4">
    <source>
        <dbReference type="EMBL" id="HCT56721.1"/>
    </source>
</evidence>
<dbReference type="SUPFAM" id="SSF52283">
    <property type="entry name" value="Formate/glycerate dehydrogenase catalytic domain-like"/>
    <property type="match status" value="1"/>
</dbReference>
<keyword evidence="1" id="KW-0560">Oxidoreductase</keyword>
<proteinExistence type="predicted"/>
<dbReference type="SUPFAM" id="SSF51735">
    <property type="entry name" value="NAD(P)-binding Rossmann-fold domains"/>
    <property type="match status" value="1"/>
</dbReference>
<protein>
    <submittedName>
        <fullName evidence="4">D-2-hydroxyacid dehydrogenase</fullName>
    </submittedName>
</protein>
<dbReference type="PROSITE" id="PS00671">
    <property type="entry name" value="D_2_HYDROXYACID_DH_3"/>
    <property type="match status" value="1"/>
</dbReference>
<dbReference type="PANTHER" id="PTHR43333:SF1">
    <property type="entry name" value="D-ISOMER SPECIFIC 2-HYDROXYACID DEHYDROGENASE NAD-BINDING DOMAIN-CONTAINING PROTEIN"/>
    <property type="match status" value="1"/>
</dbReference>
<dbReference type="Proteomes" id="UP000264071">
    <property type="component" value="Unassembled WGS sequence"/>
</dbReference>
<dbReference type="PANTHER" id="PTHR43333">
    <property type="entry name" value="2-HACID_DH_C DOMAIN-CONTAINING PROTEIN"/>
    <property type="match status" value="1"/>
</dbReference>
<dbReference type="InterPro" id="IPR029753">
    <property type="entry name" value="D-isomer_DH_CS"/>
</dbReference>
<evidence type="ECO:0000256" key="1">
    <source>
        <dbReference type="ARBA" id="ARBA00023002"/>
    </source>
</evidence>
<comment type="caution">
    <text evidence="4">The sequence shown here is derived from an EMBL/GenBank/DDBJ whole genome shotgun (WGS) entry which is preliminary data.</text>
</comment>
<gene>
    <name evidence="4" type="ORF">DGD08_05850</name>
</gene>